<reference evidence="2 3" key="1">
    <citation type="submission" date="2019-06" db="EMBL/GenBank/DDBJ databases">
        <title>Sequencing the genomes of 1000 actinobacteria strains.</title>
        <authorList>
            <person name="Klenk H.-P."/>
        </authorList>
    </citation>
    <scope>NUCLEOTIDE SEQUENCE [LARGE SCALE GENOMIC DNA]</scope>
    <source>
        <strain evidence="2 3">DSM 43866</strain>
    </source>
</reference>
<dbReference type="SUPFAM" id="SSF52266">
    <property type="entry name" value="SGNH hydrolase"/>
    <property type="match status" value="1"/>
</dbReference>
<dbReference type="EMBL" id="VIWY01000002">
    <property type="protein sequence ID" value="TWG24681.1"/>
    <property type="molecule type" value="Genomic_DNA"/>
</dbReference>
<evidence type="ECO:0000259" key="1">
    <source>
        <dbReference type="Pfam" id="PF13472"/>
    </source>
</evidence>
<dbReference type="PANTHER" id="PTHR43784">
    <property type="entry name" value="GDSL-LIKE LIPASE/ACYLHYDROLASE, PUTATIVE (AFU_ORTHOLOGUE AFUA_2G00820)-RELATED"/>
    <property type="match status" value="1"/>
</dbReference>
<name>A0A561WLE0_ACTTI</name>
<evidence type="ECO:0000313" key="3">
    <source>
        <dbReference type="Proteomes" id="UP000320239"/>
    </source>
</evidence>
<dbReference type="AlphaFoldDB" id="A0A561WLE0"/>
<comment type="caution">
    <text evidence="2">The sequence shown here is derived from an EMBL/GenBank/DDBJ whole genome shotgun (WGS) entry which is preliminary data.</text>
</comment>
<organism evidence="2 3">
    <name type="scientific">Actinoplanes teichomyceticus</name>
    <dbReference type="NCBI Taxonomy" id="1867"/>
    <lineage>
        <taxon>Bacteria</taxon>
        <taxon>Bacillati</taxon>
        <taxon>Actinomycetota</taxon>
        <taxon>Actinomycetes</taxon>
        <taxon>Micromonosporales</taxon>
        <taxon>Micromonosporaceae</taxon>
        <taxon>Actinoplanes</taxon>
    </lineage>
</organism>
<gene>
    <name evidence="2" type="ORF">FHX34_1021241</name>
</gene>
<proteinExistence type="predicted"/>
<dbReference type="InterPro" id="IPR036514">
    <property type="entry name" value="SGNH_hydro_sf"/>
</dbReference>
<dbReference type="InterPro" id="IPR053140">
    <property type="entry name" value="GDSL_Rv0518-like"/>
</dbReference>
<protein>
    <submittedName>
        <fullName evidence="2">Lysophospholipase L1-like esterase</fullName>
    </submittedName>
</protein>
<dbReference type="PANTHER" id="PTHR43784:SF2">
    <property type="entry name" value="GDSL-LIKE LIPASE_ACYLHYDROLASE, PUTATIVE (AFU_ORTHOLOGUE AFUA_2G00820)-RELATED"/>
    <property type="match status" value="1"/>
</dbReference>
<keyword evidence="3" id="KW-1185">Reference proteome</keyword>
<dbReference type="Gene3D" id="3.40.50.1110">
    <property type="entry name" value="SGNH hydrolase"/>
    <property type="match status" value="1"/>
</dbReference>
<dbReference type="Pfam" id="PF13472">
    <property type="entry name" value="Lipase_GDSL_2"/>
    <property type="match status" value="1"/>
</dbReference>
<evidence type="ECO:0000313" key="2">
    <source>
        <dbReference type="EMBL" id="TWG24681.1"/>
    </source>
</evidence>
<accession>A0A561WLE0</accession>
<dbReference type="InterPro" id="IPR013830">
    <property type="entry name" value="SGNH_hydro"/>
</dbReference>
<dbReference type="RefSeq" id="WP_122977754.1">
    <property type="nucleotide sequence ID" value="NZ_BOMX01000111.1"/>
</dbReference>
<dbReference type="Proteomes" id="UP000320239">
    <property type="component" value="Unassembled WGS sequence"/>
</dbReference>
<dbReference type="CDD" id="cd01830">
    <property type="entry name" value="XynE_like"/>
    <property type="match status" value="1"/>
</dbReference>
<sequence length="418" mass="43222">MGGAGAAALFAAPGVAGPRHPARSRPAWTGSWATATTAARAAEPVLPAGRTLRQVVHLSLGGSEPRIRLTNEYGQTPVRLSEIWTGLRAGGPDSTAMHPGSIRRVTFDGSAAVVLPAGATVVSDPVPDLPLPPGADLVITFHLPDPTRIGTISPFVWQRNRILAGNVAAEPDPPGGRATTRYTLLSGVSVRTPGRSAAVVAFGDSITCGSRTRIGANRRWPDLLARRLREAGQSLGVLNAGIGGNRLLSGPDLSAPVTTGGFGGGSPGNRGVPVTIGPAGLRRFDRDVLFQPGARYVITLIGVNDIAHTDPGAPALIAGHRELIARARAAGLAVFGGTLLPFGGSGRDNAPNRATRAALNEWIRDSGEYDAVIDFDAAVRDGANPERMYPAYDSGDHLHPNDLGMLALASAVPLALFA</sequence>
<feature type="domain" description="SGNH hydrolase-type esterase" evidence="1">
    <location>
        <begin position="201"/>
        <end position="405"/>
    </location>
</feature>
<dbReference type="OrthoDB" id="1828825at2"/>